<feature type="compositionally biased region" description="Low complexity" evidence="1">
    <location>
        <begin position="255"/>
        <end position="265"/>
    </location>
</feature>
<proteinExistence type="predicted"/>
<protein>
    <submittedName>
        <fullName evidence="3">Uncharacterized protein</fullName>
    </submittedName>
</protein>
<feature type="region of interest" description="Disordered" evidence="1">
    <location>
        <begin position="247"/>
        <end position="294"/>
    </location>
</feature>
<organism evidence="2 3">
    <name type="scientific">Plectus sambesii</name>
    <dbReference type="NCBI Taxonomy" id="2011161"/>
    <lineage>
        <taxon>Eukaryota</taxon>
        <taxon>Metazoa</taxon>
        <taxon>Ecdysozoa</taxon>
        <taxon>Nematoda</taxon>
        <taxon>Chromadorea</taxon>
        <taxon>Plectida</taxon>
        <taxon>Plectina</taxon>
        <taxon>Plectoidea</taxon>
        <taxon>Plectidae</taxon>
        <taxon>Plectus</taxon>
    </lineage>
</organism>
<keyword evidence="2" id="KW-1185">Reference proteome</keyword>
<evidence type="ECO:0000256" key="1">
    <source>
        <dbReference type="SAM" id="MobiDB-lite"/>
    </source>
</evidence>
<reference evidence="3" key="1">
    <citation type="submission" date="2022-11" db="UniProtKB">
        <authorList>
            <consortium name="WormBaseParasite"/>
        </authorList>
    </citation>
    <scope>IDENTIFICATION</scope>
</reference>
<accession>A0A914VC98</accession>
<dbReference type="Proteomes" id="UP000887566">
    <property type="component" value="Unplaced"/>
</dbReference>
<dbReference type="WBParaSite" id="PSAMB.scaffold17034size1210.g37121.t1">
    <property type="protein sequence ID" value="PSAMB.scaffold17034size1210.g37121.t1"/>
    <property type="gene ID" value="PSAMB.scaffold17034size1210.g37121"/>
</dbReference>
<evidence type="ECO:0000313" key="3">
    <source>
        <dbReference type="WBParaSite" id="PSAMB.scaffold17034size1210.g37121.t1"/>
    </source>
</evidence>
<evidence type="ECO:0000313" key="2">
    <source>
        <dbReference type="Proteomes" id="UP000887566"/>
    </source>
</evidence>
<sequence>MLQLIPNIKDCQWFVDRSTTAVNFVMDEIKNQRHLYSARFTCQLAITEMNYMCPADEHQQRPRVPIEGSQADAAWDETDMNFGLSVDLGAQSKPVQKLAELRRRDSLSISKPTTSAMEYAQAASNLEWAGLRATECDQSEEEFDTFAHVVEYTKRHEALLAFYYLDDNNKVKVCEIFDVQKDQDPPLPLRQGFSSRQSFIGEEFTEDDDEVDANGALPIDSGLSLAEDASGTPPSIHHRDACCSPVREFDDQAGASTSTAASTASHQRTPGATVRHAPSTNSLKSAQSTSSVKS</sequence>
<feature type="compositionally biased region" description="Polar residues" evidence="1">
    <location>
        <begin position="278"/>
        <end position="294"/>
    </location>
</feature>
<name>A0A914VC98_9BILA</name>
<dbReference type="AlphaFoldDB" id="A0A914VC98"/>